<protein>
    <submittedName>
        <fullName evidence="1">Uncharacterized protein</fullName>
    </submittedName>
</protein>
<accession>A0A2S6BZA6</accession>
<evidence type="ECO:0000313" key="1">
    <source>
        <dbReference type="EMBL" id="PPJ52799.1"/>
    </source>
</evidence>
<sequence>MNNGDLTTVQGKDYQLYWKQRFLPGLSNRGIGKVEQWADLLDRIKFNVIPPEEVTFLNGLVDNLCAKSPNPVARGFKELFTQLLVTVDAAPARLVQPLENNLSRQFEIHTMNQTRLDQTFDKVHATHDELRAMFDKPRTDEVINNRIKGLFTPVKTDNEKNWQAFKSSMDKKQRDYEANLNGRIDNTTKKECLRALEPHLKELDDAKEAVASLNDDARKTADTLNNDLQRHVTDAGIAFTRLKQQQESIANDLEKQRKNHTDYVLSNSTDFHDLRTTVQKHDKTMTDLSEAVRDHAIVSGLDEAIKKINKNIELLRDEGIKIFGGLQKISRRSKENREVLAQILIHTTGVEQVAVKLEQTLIDHDVLDADGNIKPGDKGWRDSNLISIDKAGPLTTKIVERKFDKLLAGRYA</sequence>
<comment type="caution">
    <text evidence="1">The sequence shown here is derived from an EMBL/GenBank/DDBJ whole genome shotgun (WGS) entry which is preliminary data.</text>
</comment>
<gene>
    <name evidence="1" type="ORF">CBER1_11013</name>
</gene>
<dbReference type="EMBL" id="PNEN01001659">
    <property type="protein sequence ID" value="PPJ52799.1"/>
    <property type="molecule type" value="Genomic_DNA"/>
</dbReference>
<dbReference type="AlphaFoldDB" id="A0A2S6BZA6"/>
<keyword evidence="2" id="KW-1185">Reference proteome</keyword>
<evidence type="ECO:0000313" key="2">
    <source>
        <dbReference type="Proteomes" id="UP000237631"/>
    </source>
</evidence>
<dbReference type="OrthoDB" id="10549821at2759"/>
<name>A0A2S6BZA6_9PEZI</name>
<reference evidence="2" key="1">
    <citation type="journal article" date="2017" name="bioRxiv">
        <title>Conservation of a gene cluster reveals novel cercosporin biosynthetic mechanisms and extends production to the genus Colletotrichum.</title>
        <authorList>
            <person name="de Jonge R."/>
            <person name="Ebert M.K."/>
            <person name="Huitt-Roehl C.R."/>
            <person name="Pal P."/>
            <person name="Suttle J.C."/>
            <person name="Spanner R.E."/>
            <person name="Neubauer J.D."/>
            <person name="Jurick W.M.II."/>
            <person name="Stott K.A."/>
            <person name="Secor G.A."/>
            <person name="Thomma B.P.H.J."/>
            <person name="Van de Peer Y."/>
            <person name="Townsend C.A."/>
            <person name="Bolton M.D."/>
        </authorList>
    </citation>
    <scope>NUCLEOTIDE SEQUENCE [LARGE SCALE GENOMIC DNA]</scope>
    <source>
        <strain evidence="2">CBS538.71</strain>
    </source>
</reference>
<proteinExistence type="predicted"/>
<organism evidence="1 2">
    <name type="scientific">Cercospora berteroae</name>
    <dbReference type="NCBI Taxonomy" id="357750"/>
    <lineage>
        <taxon>Eukaryota</taxon>
        <taxon>Fungi</taxon>
        <taxon>Dikarya</taxon>
        <taxon>Ascomycota</taxon>
        <taxon>Pezizomycotina</taxon>
        <taxon>Dothideomycetes</taxon>
        <taxon>Dothideomycetidae</taxon>
        <taxon>Mycosphaerellales</taxon>
        <taxon>Mycosphaerellaceae</taxon>
        <taxon>Cercospora</taxon>
    </lineage>
</organism>
<dbReference type="Proteomes" id="UP000237631">
    <property type="component" value="Unassembled WGS sequence"/>
</dbReference>